<reference evidence="1 2" key="1">
    <citation type="submission" date="2020-02" db="EMBL/GenBank/DDBJ databases">
        <authorList>
            <person name="Kim M.K."/>
        </authorList>
    </citation>
    <scope>NUCLEOTIDE SEQUENCE [LARGE SCALE GENOMIC DNA]</scope>
    <source>
        <strain evidence="1 2">17J57-3</strain>
    </source>
</reference>
<dbReference type="RefSeq" id="WP_163967519.1">
    <property type="nucleotide sequence ID" value="NZ_JAAIVB010000073.1"/>
</dbReference>
<comment type="caution">
    <text evidence="1">The sequence shown here is derived from an EMBL/GenBank/DDBJ whole genome shotgun (WGS) entry which is preliminary data.</text>
</comment>
<dbReference type="Proteomes" id="UP000482155">
    <property type="component" value="Unassembled WGS sequence"/>
</dbReference>
<dbReference type="AlphaFoldDB" id="A0A6B3SSE0"/>
<dbReference type="Pfam" id="PF07793">
    <property type="entry name" value="DUF1631"/>
    <property type="match status" value="1"/>
</dbReference>
<protein>
    <submittedName>
        <fullName evidence="1">DUF1631 domain-containing protein</fullName>
    </submittedName>
</protein>
<accession>A0A6B3SSE0</accession>
<organism evidence="1 2">
    <name type="scientific">Noviherbaspirillum galbum</name>
    <dbReference type="NCBI Taxonomy" id="2709383"/>
    <lineage>
        <taxon>Bacteria</taxon>
        <taxon>Pseudomonadati</taxon>
        <taxon>Pseudomonadota</taxon>
        <taxon>Betaproteobacteria</taxon>
        <taxon>Burkholderiales</taxon>
        <taxon>Oxalobacteraceae</taxon>
        <taxon>Noviherbaspirillum</taxon>
    </lineage>
</organism>
<evidence type="ECO:0000313" key="1">
    <source>
        <dbReference type="EMBL" id="NEX63571.1"/>
    </source>
</evidence>
<proteinExistence type="predicted"/>
<gene>
    <name evidence="1" type="ORF">G3574_21035</name>
</gene>
<sequence length="715" mass="78163">MAIQFTNSTFDHIDIATSHRDEILLELIDTATTTATRQLEALAIRLAEALAQEARIEPDPAAAQRYAASAGLLKKSRFPFCFAASDRIGKAFRAEIAALGVAAAHVEQLPSHSLAPDLEVDKKLSLLKEGHAIEALHAERFTALNARLGHLLGRDALSAAESPFRAQVVLDAIHEAWCDFEASKAAHHLVYPLLQSENCADFGAIYQALNTILVKRAVLPNLVVPRAEAAKPAPETNDDPVTSRLRTMFSQDSAPGPVKDRPLGGALPTLFHDDQVQVTAARNELLAHIAAIQRSGAGPIGTPSAEEGATLLSHILSTMPAEARSRENLHTIDLLIRVFDAVFRDAGMPPEMKALIGSLQVPVLKATLKDKEFFFSDDHPARRVIDLLGRLAVGWDRKAGANDPLYQTILRSVKRIQSDQRVGSFADALADLEAWVGREESAEMQALASSVVSIVRQEKTRVALKQAKYEVALRVGTGEVAAFVETFLEEKWVTVLTLAYSVKDEKPQAAGNAVKTMDDLCWSVKPKITMEERKELIARLPAIVENLNKWLDAIRWNEPERVKFFDDLAKCHASIVRAPMELSPERQLKLALSVAQKAAERRLARQAGRPPEPQPDEFDRQVKELGRGAWLQFTGKAGMKVKVRLAWVSPLQSHFIFSTAERVEAISISDDDLAKSLRQGRAAVLSLPGFVGRALAEALHADGDASFNDPAAKAA</sequence>
<dbReference type="EMBL" id="JAAIVB010000073">
    <property type="protein sequence ID" value="NEX63571.1"/>
    <property type="molecule type" value="Genomic_DNA"/>
</dbReference>
<evidence type="ECO:0000313" key="2">
    <source>
        <dbReference type="Proteomes" id="UP000482155"/>
    </source>
</evidence>
<keyword evidence="2" id="KW-1185">Reference proteome</keyword>
<dbReference type="InterPro" id="IPR012434">
    <property type="entry name" value="DUF1631"/>
</dbReference>
<name>A0A6B3SSE0_9BURK</name>